<dbReference type="Pfam" id="PF08220">
    <property type="entry name" value="HTH_DeoR"/>
    <property type="match status" value="1"/>
</dbReference>
<dbReference type="Proteomes" id="UP000634579">
    <property type="component" value="Unassembled WGS sequence"/>
</dbReference>
<evidence type="ECO:0000256" key="1">
    <source>
        <dbReference type="ARBA" id="ARBA00021390"/>
    </source>
</evidence>
<dbReference type="PROSITE" id="PS51000">
    <property type="entry name" value="HTH_DEOR_2"/>
    <property type="match status" value="1"/>
</dbReference>
<reference evidence="7 8" key="1">
    <citation type="submission" date="2020-10" db="EMBL/GenBank/DDBJ databases">
        <title>Draft genome sequences of plant-associated actinobacteria.</title>
        <authorList>
            <person name="Tarlachkov S.V."/>
            <person name="Starodumova I.P."/>
            <person name="Dorofeeva L.V."/>
            <person name="Prisyazhnaya N.V."/>
            <person name="Roubtsova T.V."/>
            <person name="Chizhov V.N."/>
            <person name="Nadler S.A."/>
            <person name="Subbotin S.A."/>
            <person name="Evtushenko L.I."/>
        </authorList>
    </citation>
    <scope>NUCLEOTIDE SEQUENCE [LARGE SCALE GENOMIC DNA]</scope>
    <source>
        <strain evidence="7 8">VKM Ac-2886</strain>
    </source>
</reference>
<keyword evidence="8" id="KW-1185">Reference proteome</keyword>
<evidence type="ECO:0000313" key="7">
    <source>
        <dbReference type="EMBL" id="MBF4630528.1"/>
    </source>
</evidence>
<dbReference type="AlphaFoldDB" id="A0A8I0V8T1"/>
<dbReference type="RefSeq" id="WP_194674567.1">
    <property type="nucleotide sequence ID" value="NZ_JADKRP010000001.1"/>
</dbReference>
<dbReference type="InterPro" id="IPR036390">
    <property type="entry name" value="WH_DNA-bd_sf"/>
</dbReference>
<dbReference type="InterPro" id="IPR001034">
    <property type="entry name" value="DeoR_HTH"/>
</dbReference>
<keyword evidence="4" id="KW-0804">Transcription</keyword>
<dbReference type="PANTHER" id="PTHR30363:SF4">
    <property type="entry name" value="GLYCEROL-3-PHOSPHATE REGULON REPRESSOR"/>
    <property type="match status" value="1"/>
</dbReference>
<dbReference type="EMBL" id="JADKRP010000001">
    <property type="protein sequence ID" value="MBF4630528.1"/>
    <property type="molecule type" value="Genomic_DNA"/>
</dbReference>
<evidence type="ECO:0000256" key="2">
    <source>
        <dbReference type="ARBA" id="ARBA00022491"/>
    </source>
</evidence>
<comment type="caution">
    <text evidence="7">The sequence shown here is derived from an EMBL/GenBank/DDBJ whole genome shotgun (WGS) entry which is preliminary data.</text>
</comment>
<dbReference type="InterPro" id="IPR050313">
    <property type="entry name" value="Carb_Metab_HTH_regulators"/>
</dbReference>
<dbReference type="InterPro" id="IPR014036">
    <property type="entry name" value="DeoR-like_C"/>
</dbReference>
<dbReference type="SUPFAM" id="SSF46785">
    <property type="entry name" value="Winged helix' DNA-binding domain"/>
    <property type="match status" value="1"/>
</dbReference>
<keyword evidence="3" id="KW-0805">Transcription regulation</keyword>
<sequence>MQRSERHRTIIRALDSGRRTVDELATLTGASTISIRRDLVELAEQGALRRIRGGAEPATRRGVEYPFALRRDEDASLKAVLGRAAATLIRPGDAVLIDNGTTALAVAREIAGTGITALALSLHAAAALAARPGDQVIVPGGAVDHDDLAFTGASAVDAVRGMRFDVAVLGACAADPDTGLTVAGWGDALVKRAALAASRRVVLVATPDKFARTAAHRFGGIADLDAIVTTRDAPIALLHDARQAGVEVVLVDADADGARPR</sequence>
<evidence type="ECO:0000256" key="4">
    <source>
        <dbReference type="ARBA" id="ARBA00023163"/>
    </source>
</evidence>
<feature type="domain" description="HTH deoR-type" evidence="6">
    <location>
        <begin position="2"/>
        <end position="57"/>
    </location>
</feature>
<dbReference type="Pfam" id="PF00455">
    <property type="entry name" value="DeoRC"/>
    <property type="match status" value="1"/>
</dbReference>
<gene>
    <name evidence="7" type="ORF">ITJ42_04830</name>
</gene>
<dbReference type="SUPFAM" id="SSF100950">
    <property type="entry name" value="NagB/RpiA/CoA transferase-like"/>
    <property type="match status" value="1"/>
</dbReference>
<proteinExistence type="predicted"/>
<keyword evidence="2" id="KW-0678">Repressor</keyword>
<accession>A0A8I0V8T1</accession>
<evidence type="ECO:0000256" key="5">
    <source>
        <dbReference type="ARBA" id="ARBA00024937"/>
    </source>
</evidence>
<evidence type="ECO:0000259" key="6">
    <source>
        <dbReference type="PROSITE" id="PS51000"/>
    </source>
</evidence>
<dbReference type="GO" id="GO:0003700">
    <property type="term" value="F:DNA-binding transcription factor activity"/>
    <property type="evidence" value="ECO:0007669"/>
    <property type="project" value="InterPro"/>
</dbReference>
<organism evidence="7 8">
    <name type="scientific">Clavibacter phaseoli</name>
    <dbReference type="NCBI Taxonomy" id="1734031"/>
    <lineage>
        <taxon>Bacteria</taxon>
        <taxon>Bacillati</taxon>
        <taxon>Actinomycetota</taxon>
        <taxon>Actinomycetes</taxon>
        <taxon>Micrococcales</taxon>
        <taxon>Microbacteriaceae</taxon>
        <taxon>Clavibacter</taxon>
    </lineage>
</organism>
<protein>
    <recommendedName>
        <fullName evidence="1">Lactose phosphotransferase system repressor</fullName>
    </recommendedName>
</protein>
<evidence type="ECO:0000256" key="3">
    <source>
        <dbReference type="ARBA" id="ARBA00023015"/>
    </source>
</evidence>
<dbReference type="SMART" id="SM00420">
    <property type="entry name" value="HTH_DEOR"/>
    <property type="match status" value="1"/>
</dbReference>
<comment type="function">
    <text evidence="5">Repressor of the lactose catabolism operon. Galactose-6-phosphate is the inducer.</text>
</comment>
<dbReference type="PANTHER" id="PTHR30363">
    <property type="entry name" value="HTH-TYPE TRANSCRIPTIONAL REGULATOR SRLR-RELATED"/>
    <property type="match status" value="1"/>
</dbReference>
<evidence type="ECO:0000313" key="8">
    <source>
        <dbReference type="Proteomes" id="UP000634579"/>
    </source>
</evidence>
<dbReference type="PRINTS" id="PR00037">
    <property type="entry name" value="HTHLACR"/>
</dbReference>
<dbReference type="InterPro" id="IPR037171">
    <property type="entry name" value="NagB/RpiA_transferase-like"/>
</dbReference>
<dbReference type="SMART" id="SM01134">
    <property type="entry name" value="DeoRC"/>
    <property type="match status" value="1"/>
</dbReference>
<name>A0A8I0V8T1_9MICO</name>
<dbReference type="Gene3D" id="3.40.50.1360">
    <property type="match status" value="1"/>
</dbReference>